<sequence length="202" mass="24231">MLRKIYDKKLETEIKSQKVPEHILVIVSEEEFFENIDKFAEFVKWCKKFSVKEVTIAVNSVPNKDKVEHVTKIFREKIKTKIKILGEEIEYELDGSYPVVNLNFGLKGRREIVNATKELARLVLSGKMDIEEIDEKTIERFLKIQSEPDMIIRAGSETQDFLIWQSIYSEHIFFDTDWKNLRYTDFLRILRDYQRRERRYGR</sequence>
<comment type="caution">
    <text evidence="3">The sequence shown here is derived from an EMBL/GenBank/DDBJ whole genome shotgun (WGS) entry which is preliminary data.</text>
</comment>
<evidence type="ECO:0000313" key="2">
    <source>
        <dbReference type="EMBL" id="HGE66176.1"/>
    </source>
</evidence>
<accession>A0A7C4S7X1</accession>
<gene>
    <name evidence="3" type="ORF">ENT89_04305</name>
    <name evidence="2" type="ORF">ENX77_03490</name>
</gene>
<dbReference type="InterPro" id="IPR001441">
    <property type="entry name" value="UPP_synth-like"/>
</dbReference>
<dbReference type="EMBL" id="DTPI01000023">
    <property type="protein sequence ID" value="HGE66176.1"/>
    <property type="molecule type" value="Genomic_DNA"/>
</dbReference>
<proteinExistence type="predicted"/>
<dbReference type="PANTHER" id="PTHR10291:SF28">
    <property type="entry name" value="UNDECAPRENYL DIPHOSPHATE SYNTHASE"/>
    <property type="match status" value="1"/>
</dbReference>
<evidence type="ECO:0000313" key="3">
    <source>
        <dbReference type="EMBL" id="HGU59388.1"/>
    </source>
</evidence>
<dbReference type="SUPFAM" id="SSF64005">
    <property type="entry name" value="Undecaprenyl diphosphate synthase"/>
    <property type="match status" value="1"/>
</dbReference>
<dbReference type="GO" id="GO:0016094">
    <property type="term" value="P:polyprenol biosynthetic process"/>
    <property type="evidence" value="ECO:0007669"/>
    <property type="project" value="TreeGrafter"/>
</dbReference>
<dbReference type="PANTHER" id="PTHR10291">
    <property type="entry name" value="DEHYDRODOLICHYL DIPHOSPHATE SYNTHASE FAMILY MEMBER"/>
    <property type="match status" value="1"/>
</dbReference>
<dbReference type="GO" id="GO:0045547">
    <property type="term" value="F:ditrans,polycis-polyprenyl diphosphate synthase [(2E,6E)-farnesyl diphosphate specific] activity"/>
    <property type="evidence" value="ECO:0007669"/>
    <property type="project" value="TreeGrafter"/>
</dbReference>
<reference evidence="3" key="1">
    <citation type="journal article" date="2020" name="mSystems">
        <title>Genome- and Community-Level Interaction Insights into Carbon Utilization and Element Cycling Functions of Hydrothermarchaeota in Hydrothermal Sediment.</title>
        <authorList>
            <person name="Zhou Z."/>
            <person name="Liu Y."/>
            <person name="Xu W."/>
            <person name="Pan J."/>
            <person name="Luo Z.H."/>
            <person name="Li M."/>
        </authorList>
    </citation>
    <scope>NUCLEOTIDE SEQUENCE [LARGE SCALE GENOMIC DNA]</scope>
    <source>
        <strain evidence="3">SpSt-62</strain>
        <strain evidence="2">SpSt-97</strain>
    </source>
</reference>
<keyword evidence="1 3" id="KW-0808">Transferase</keyword>
<dbReference type="Gene3D" id="3.40.1180.10">
    <property type="entry name" value="Decaprenyl diphosphate synthase-like"/>
    <property type="match status" value="1"/>
</dbReference>
<protein>
    <submittedName>
        <fullName evidence="3">Di-trans,poly-cis-decaprenylcistransferase</fullName>
    </submittedName>
</protein>
<dbReference type="AlphaFoldDB" id="A0A7C4S7X1"/>
<evidence type="ECO:0000256" key="1">
    <source>
        <dbReference type="ARBA" id="ARBA00022679"/>
    </source>
</evidence>
<organism evidence="3">
    <name type="scientific">Geoglobus ahangari</name>
    <dbReference type="NCBI Taxonomy" id="113653"/>
    <lineage>
        <taxon>Archaea</taxon>
        <taxon>Methanobacteriati</taxon>
        <taxon>Methanobacteriota</taxon>
        <taxon>Archaeoglobi</taxon>
        <taxon>Archaeoglobales</taxon>
        <taxon>Archaeoglobaceae</taxon>
        <taxon>Geoglobus</taxon>
    </lineage>
</organism>
<dbReference type="Pfam" id="PF01255">
    <property type="entry name" value="Prenyltransf"/>
    <property type="match status" value="1"/>
</dbReference>
<dbReference type="InterPro" id="IPR036424">
    <property type="entry name" value="UPP_synth-like_sf"/>
</dbReference>
<name>A0A7C4S7X1_9EURY</name>
<dbReference type="EMBL" id="DTAK01000026">
    <property type="protein sequence ID" value="HGU59388.1"/>
    <property type="molecule type" value="Genomic_DNA"/>
</dbReference>